<proteinExistence type="predicted"/>
<sequence length="421" mass="50262">MNTNVHYSSEIKEKLDLKLDDLQKLSGTKNFRYWFKIIEQTAKNAGLYDFIIKDKIKEFKNNNRNNNNKEKIIEAEKIDGELKLMIIKNVHENVFNEIEYSETDSDMIRRLKNSYYDQQADTAFWIKELNSLKLNNKFELIKTLDKMFNIFNNIDLVNIDERTSAEDYYNNSKSKIGMKAYLEDWHNNNSNNNNNNNLIKNYPINEKTTINHIGKMRNKYKNNYYKEYNKNKFNGNGRFKTNKNNNKIKNKLYCHICKKHSHNTEKCRFNLLTNKKHLKNRRHSHSLSSNKQNNINFIGNIDNTMNNGNIDDNINYDDIRPLIERTIGCLYYTSYNEELIKYLNDDNHLTSNQNNTSQYNYNTSNNSRDILKSNLNHYSNEDQKIFIYNNNDNNNIDNLELKMFINNNDTRELPIKHLINH</sequence>
<dbReference type="Proteomes" id="UP000193920">
    <property type="component" value="Unassembled WGS sequence"/>
</dbReference>
<comment type="caution">
    <text evidence="1">The sequence shown here is derived from an EMBL/GenBank/DDBJ whole genome shotgun (WGS) entry which is preliminary data.</text>
</comment>
<accession>A0A1Y2DJG7</accession>
<dbReference type="AlphaFoldDB" id="A0A1Y2DJG7"/>
<evidence type="ECO:0000313" key="2">
    <source>
        <dbReference type="Proteomes" id="UP000193920"/>
    </source>
</evidence>
<reference evidence="1 2" key="1">
    <citation type="submission" date="2016-08" db="EMBL/GenBank/DDBJ databases">
        <title>A Parts List for Fungal Cellulosomes Revealed by Comparative Genomics.</title>
        <authorList>
            <consortium name="DOE Joint Genome Institute"/>
            <person name="Haitjema C.H."/>
            <person name="Gilmore S.P."/>
            <person name="Henske J.K."/>
            <person name="Solomon K.V."/>
            <person name="De Groot R."/>
            <person name="Kuo A."/>
            <person name="Mondo S.J."/>
            <person name="Salamov A.A."/>
            <person name="Labutti K."/>
            <person name="Zhao Z."/>
            <person name="Chiniquy J."/>
            <person name="Barry K."/>
            <person name="Brewer H.M."/>
            <person name="Purvine S.O."/>
            <person name="Wright A.T."/>
            <person name="Boxma B."/>
            <person name="Van Alen T."/>
            <person name="Hackstein J.H."/>
            <person name="Baker S.E."/>
            <person name="Grigoriev I.V."/>
            <person name="O'Malley M.A."/>
        </authorList>
    </citation>
    <scope>NUCLEOTIDE SEQUENCE [LARGE SCALE GENOMIC DNA]</scope>
    <source>
        <strain evidence="1 2">G1</strain>
    </source>
</reference>
<keyword evidence="2" id="KW-1185">Reference proteome</keyword>
<protein>
    <submittedName>
        <fullName evidence="1">Uncharacterized protein</fullName>
    </submittedName>
</protein>
<organism evidence="1 2">
    <name type="scientific">Neocallimastix californiae</name>
    <dbReference type="NCBI Taxonomy" id="1754190"/>
    <lineage>
        <taxon>Eukaryota</taxon>
        <taxon>Fungi</taxon>
        <taxon>Fungi incertae sedis</taxon>
        <taxon>Chytridiomycota</taxon>
        <taxon>Chytridiomycota incertae sedis</taxon>
        <taxon>Neocallimastigomycetes</taxon>
        <taxon>Neocallimastigales</taxon>
        <taxon>Neocallimastigaceae</taxon>
        <taxon>Neocallimastix</taxon>
    </lineage>
</organism>
<name>A0A1Y2DJG7_9FUNG</name>
<evidence type="ECO:0000313" key="1">
    <source>
        <dbReference type="EMBL" id="ORY59393.1"/>
    </source>
</evidence>
<gene>
    <name evidence="1" type="ORF">LY90DRAFT_506061</name>
</gene>
<dbReference type="EMBL" id="MCOG01000064">
    <property type="protein sequence ID" value="ORY59393.1"/>
    <property type="molecule type" value="Genomic_DNA"/>
</dbReference>